<reference evidence="1" key="1">
    <citation type="submission" date="2024-02" db="EMBL/GenBank/DDBJ databases">
        <title>Metagenome Assembled Genome of Zalaria obscura JY119.</title>
        <authorList>
            <person name="Vighnesh L."/>
            <person name="Jagadeeshwari U."/>
            <person name="Venkata Ramana C."/>
            <person name="Sasikala C."/>
        </authorList>
    </citation>
    <scope>NUCLEOTIDE SEQUENCE</scope>
    <source>
        <strain evidence="1">JY119</strain>
    </source>
</reference>
<gene>
    <name evidence="1" type="primary">ATG4</name>
    <name evidence="1" type="ORF">M8818_000228</name>
</gene>
<proteinExistence type="predicted"/>
<name>A0ACC3SS77_9PEZI</name>
<comment type="caution">
    <text evidence="1">The sequence shown here is derived from an EMBL/GenBank/DDBJ whole genome shotgun (WGS) entry which is preliminary data.</text>
</comment>
<organism evidence="1 2">
    <name type="scientific">Zalaria obscura</name>
    <dbReference type="NCBI Taxonomy" id="2024903"/>
    <lineage>
        <taxon>Eukaryota</taxon>
        <taxon>Fungi</taxon>
        <taxon>Dikarya</taxon>
        <taxon>Ascomycota</taxon>
        <taxon>Pezizomycotina</taxon>
        <taxon>Dothideomycetes</taxon>
        <taxon>Dothideomycetidae</taxon>
        <taxon>Dothideales</taxon>
        <taxon>Zalariaceae</taxon>
        <taxon>Zalaria</taxon>
    </lineage>
</organism>
<dbReference type="Proteomes" id="UP001320706">
    <property type="component" value="Unassembled WGS sequence"/>
</dbReference>
<sequence length="489" mass="54379">MVWNLVLWYIERSVRTIHLCAQHIFEPSELRPTSPFLFSIMNNDNIARYGKRFVQYFWDPMPKNEDPSPIWCLGNCYESQPASSASESADTNTGDSLSAAASDSSRSQVDSAVESEQEHGKEDEGFEKIEQQDEAAGNGWPAPFLDDVESKIWLTYRSGFSTIAKSTDPKATSAMSFSTRLKQIGNQGGFTSDTGWGCMIRSGQSLLANALLMLQLGRDWRKGQDIETERDLIALFADDASAPLSIHRFVEHGASACGKHPGEWFGPSATARCIQALTRDHHPANLRVYVRPDDSDVYEDSFLQVARGDTKTFQPTLILLGTRLGIDRVTPAYWDALKAVFMMPECVGIAGGRPSSSHYFIGTQGSYFFYLDPHSTRAVLPSNPSAEDVATCHTRRLRRLHVTEMDPSMLLGFLIRSEEEWQEWRRKVSDVSAVVGVGENGKKSKPIVHVHDTEPKYMGEGGEAGLGERREAVDEVQSCDESDDDTVVC</sequence>
<evidence type="ECO:0000313" key="1">
    <source>
        <dbReference type="EMBL" id="KAK8222060.1"/>
    </source>
</evidence>
<keyword evidence="1" id="KW-0645">Protease</keyword>
<keyword evidence="2" id="KW-1185">Reference proteome</keyword>
<protein>
    <submittedName>
        <fullName evidence="1">Cysteine protease atg4</fullName>
    </submittedName>
</protein>
<evidence type="ECO:0000313" key="2">
    <source>
        <dbReference type="Proteomes" id="UP001320706"/>
    </source>
</evidence>
<accession>A0ACC3SS77</accession>
<dbReference type="EMBL" id="JAMKPW020000001">
    <property type="protein sequence ID" value="KAK8222060.1"/>
    <property type="molecule type" value="Genomic_DNA"/>
</dbReference>
<keyword evidence="1" id="KW-0378">Hydrolase</keyword>